<dbReference type="SUPFAM" id="SSF55729">
    <property type="entry name" value="Acyl-CoA N-acyltransferases (Nat)"/>
    <property type="match status" value="1"/>
</dbReference>
<evidence type="ECO:0000313" key="5">
    <source>
        <dbReference type="Proteomes" id="UP001325479"/>
    </source>
</evidence>
<feature type="domain" description="N-acetyltransferase" evidence="3">
    <location>
        <begin position="7"/>
        <end position="155"/>
    </location>
</feature>
<dbReference type="Gene3D" id="3.40.630.30">
    <property type="match status" value="1"/>
</dbReference>
<dbReference type="PANTHER" id="PTHR10545">
    <property type="entry name" value="DIAMINE N-ACETYLTRANSFERASE"/>
    <property type="match status" value="1"/>
</dbReference>
<gene>
    <name evidence="4" type="ORF">U0042_03335</name>
</gene>
<organism evidence="4 5">
    <name type="scientific">Paraburkholderia kururiensis</name>
    <dbReference type="NCBI Taxonomy" id="984307"/>
    <lineage>
        <taxon>Bacteria</taxon>
        <taxon>Pseudomonadati</taxon>
        <taxon>Pseudomonadota</taxon>
        <taxon>Betaproteobacteria</taxon>
        <taxon>Burkholderiales</taxon>
        <taxon>Burkholderiaceae</taxon>
        <taxon>Paraburkholderia</taxon>
    </lineage>
</organism>
<protein>
    <submittedName>
        <fullName evidence="4">GNAT family N-acetyltransferase</fullName>
    </submittedName>
</protein>
<dbReference type="CDD" id="cd04301">
    <property type="entry name" value="NAT_SF"/>
    <property type="match status" value="1"/>
</dbReference>
<sequence>MTLTEALTVRPVAPQDFEAWLPLWDGYNRFYGRHGKTALSSEITRATWLRFFDGYEPMHAFVAERDGRLLGLVHYLFHRSTTMLGPVCYLQDLFTLESERGKGVGRALILAVYEAAKAGGSARVYWHTHETNHTAMRLYDGVAEKPGFVMYRKDL</sequence>
<evidence type="ECO:0000313" key="4">
    <source>
        <dbReference type="EMBL" id="WQD78756.1"/>
    </source>
</evidence>
<dbReference type="EMBL" id="CP139965">
    <property type="protein sequence ID" value="WQD78756.1"/>
    <property type="molecule type" value="Genomic_DNA"/>
</dbReference>
<keyword evidence="1" id="KW-0808">Transferase</keyword>
<reference evidence="4 5" key="1">
    <citation type="submission" date="2023-12" db="EMBL/GenBank/DDBJ databases">
        <title>Genome sequencing and assembly of bacterial species from a model synthetic community.</title>
        <authorList>
            <person name="Hogle S.L."/>
        </authorList>
    </citation>
    <scope>NUCLEOTIDE SEQUENCE [LARGE SCALE GENOMIC DNA]</scope>
    <source>
        <strain evidence="4 5">HAMBI 2494</strain>
    </source>
</reference>
<dbReference type="Pfam" id="PF00583">
    <property type="entry name" value="Acetyltransf_1"/>
    <property type="match status" value="1"/>
</dbReference>
<dbReference type="InterPro" id="IPR051016">
    <property type="entry name" value="Diverse_Substrate_AcTransf"/>
</dbReference>
<proteinExistence type="predicted"/>
<keyword evidence="2" id="KW-0012">Acyltransferase</keyword>
<accession>A0ABZ0WNC7</accession>
<dbReference type="PROSITE" id="PS51186">
    <property type="entry name" value="GNAT"/>
    <property type="match status" value="1"/>
</dbReference>
<evidence type="ECO:0000256" key="1">
    <source>
        <dbReference type="ARBA" id="ARBA00022679"/>
    </source>
</evidence>
<keyword evidence="5" id="KW-1185">Reference proteome</keyword>
<dbReference type="RefSeq" id="WP_114809857.1">
    <property type="nucleotide sequence ID" value="NZ_CP139965.1"/>
</dbReference>
<dbReference type="InterPro" id="IPR016181">
    <property type="entry name" value="Acyl_CoA_acyltransferase"/>
</dbReference>
<dbReference type="Proteomes" id="UP001325479">
    <property type="component" value="Chromosome"/>
</dbReference>
<dbReference type="InterPro" id="IPR000182">
    <property type="entry name" value="GNAT_dom"/>
</dbReference>
<name>A0ABZ0WNC7_9BURK</name>
<dbReference type="PANTHER" id="PTHR10545:SF42">
    <property type="entry name" value="ACETYLTRANSFERASE"/>
    <property type="match status" value="1"/>
</dbReference>
<evidence type="ECO:0000256" key="2">
    <source>
        <dbReference type="ARBA" id="ARBA00023315"/>
    </source>
</evidence>
<evidence type="ECO:0000259" key="3">
    <source>
        <dbReference type="PROSITE" id="PS51186"/>
    </source>
</evidence>